<dbReference type="Proteomes" id="UP000198756">
    <property type="component" value="Unassembled WGS sequence"/>
</dbReference>
<keyword evidence="2" id="KW-1185">Reference proteome</keyword>
<organism evidence="1 2">
    <name type="scientific">Algoriphagus alkaliphilus</name>
    <dbReference type="NCBI Taxonomy" id="279824"/>
    <lineage>
        <taxon>Bacteria</taxon>
        <taxon>Pseudomonadati</taxon>
        <taxon>Bacteroidota</taxon>
        <taxon>Cytophagia</taxon>
        <taxon>Cytophagales</taxon>
        <taxon>Cyclobacteriaceae</taxon>
        <taxon>Algoriphagus</taxon>
    </lineage>
</organism>
<evidence type="ECO:0000313" key="2">
    <source>
        <dbReference type="Proteomes" id="UP000198756"/>
    </source>
</evidence>
<gene>
    <name evidence="1" type="ORF">SAMN03080617_03069</name>
</gene>
<dbReference type="OrthoDB" id="197037at2"/>
<proteinExistence type="predicted"/>
<dbReference type="RefSeq" id="WP_092731527.1">
    <property type="nucleotide sequence ID" value="NZ_FMXE01000023.1"/>
</dbReference>
<dbReference type="STRING" id="279824.SAMN03080617_03069"/>
<accession>A0A1G5Z197</accession>
<dbReference type="EMBL" id="FMXE01000023">
    <property type="protein sequence ID" value="SDA88227.1"/>
    <property type="molecule type" value="Genomic_DNA"/>
</dbReference>
<name>A0A1G5Z197_9BACT</name>
<sequence length="161" mass="18375">MAKANPKLIEAIERTVAKLSNGAAYQWGHMGACNCGNLAQELTQFTKSEIHQYAMQKHGDWNEQLLDYCPTSGYPIDLMISKMLDFGLTLDDLAHLERLSDLGILSQIPKERSDKINKNSREDVVLYMETWAKILRENWINENEISLELALEKKLKLPVLV</sequence>
<dbReference type="AlphaFoldDB" id="A0A1G5Z197"/>
<reference evidence="2" key="1">
    <citation type="submission" date="2016-10" db="EMBL/GenBank/DDBJ databases">
        <authorList>
            <person name="Varghese N."/>
            <person name="Submissions S."/>
        </authorList>
    </citation>
    <scope>NUCLEOTIDE SEQUENCE [LARGE SCALE GENOMIC DNA]</scope>
    <source>
        <strain evidence="2">DSM 22703</strain>
    </source>
</reference>
<protein>
    <submittedName>
        <fullName evidence="1">Uncharacterized protein</fullName>
    </submittedName>
</protein>
<evidence type="ECO:0000313" key="1">
    <source>
        <dbReference type="EMBL" id="SDA88227.1"/>
    </source>
</evidence>